<reference evidence="3" key="1">
    <citation type="journal article" date="2019" name="Int. J. Syst. Evol. Microbiol.">
        <title>The Global Catalogue of Microorganisms (GCM) 10K type strain sequencing project: providing services to taxonomists for standard genome sequencing and annotation.</title>
        <authorList>
            <consortium name="The Broad Institute Genomics Platform"/>
            <consortium name="The Broad Institute Genome Sequencing Center for Infectious Disease"/>
            <person name="Wu L."/>
            <person name="Ma J."/>
        </authorList>
    </citation>
    <scope>NUCLEOTIDE SEQUENCE [LARGE SCALE GENOMIC DNA]</scope>
    <source>
        <strain evidence="3">CGMCC 4.5798</strain>
    </source>
</reference>
<evidence type="ECO:0000313" key="3">
    <source>
        <dbReference type="Proteomes" id="UP001596086"/>
    </source>
</evidence>
<gene>
    <name evidence="2" type="ORF">ACFPO9_17220</name>
</gene>
<evidence type="ECO:0000313" key="2">
    <source>
        <dbReference type="EMBL" id="MFC5550259.1"/>
    </source>
</evidence>
<dbReference type="EMBL" id="JBHSMZ010000014">
    <property type="protein sequence ID" value="MFC5550259.1"/>
    <property type="molecule type" value="Genomic_DNA"/>
</dbReference>
<dbReference type="RefSeq" id="WP_379772583.1">
    <property type="nucleotide sequence ID" value="NZ_JBHSMZ010000014.1"/>
</dbReference>
<dbReference type="Proteomes" id="UP001596086">
    <property type="component" value="Unassembled WGS sequence"/>
</dbReference>
<sequence length="809" mass="87083">MKPLKLTLQGFTGIFAAFGRDSLVLDLQTIPQDAALVALVGPNGAGKSTILDSLHPYRVMPSRSTTLGPGGFSYWTQISGVTALKELVWENDGVCYRTVLSFKTTGKTQKSDCYLYQLDAGGDWKPVQLADGTLSDGKSSTYDHLVDTILGPPEKFFTAHFSAQGRKTIASYGAGDIKSILASVLNLQGYRELAAKAALVGKFMRQQLEGLNGDLAEARNHESTAAVLQGEVAAVDARIRAGGADEVTAHANVDRAREALAGLLAKRDAQEKNAEEVRFLNEQIGAVVTKAASSKASVSTQFDKERERHQSEATSAKAAIATAQNSVQSSEVEVRRLNAMLAAKDAIAQAVERLPEHKCLIEQIDSSVDADQTILAGAATLRSELTNLVAQKARLSSEGQARTIVIQNLKATASLVDQVPCKGSEMQLACPLMEQANAAMRDVPAREAEQNAKRSAYEALALQVKDLQAKVAGFDTIEAEVREAQKKRKTAAAALDADNRLAARAPLIADAETRLPVLAQAIEEQRQVIARATERLTQATTALAAIDSEKAQALALIETNAQAETKVLEDRLAKLEKPVSDAEVEAYQTAVSRAGAALVEVQARASALTEQKVTLMGKLEAVRALAARSGQVKEQAERLQEEIAKWKLAEKGLGNDGCVALSIDDAGPEIAAICNSLLSDCFEGRFVVRLDTQSETKAGTMKETFDVKVFDGHRGTEKSLGDMSGGEEVLVNECLTRSVALYASQSCTTRCETLFTDETDGALDLDAKRTFMQMKRAVLKQGGYGREFFISHTPELWEMADYKIMVAEL</sequence>
<feature type="coiled-coil region" evidence="1">
    <location>
        <begin position="622"/>
        <end position="649"/>
    </location>
</feature>
<dbReference type="PANTHER" id="PTHR32114">
    <property type="entry name" value="ABC TRANSPORTER ABCH.3"/>
    <property type="match status" value="1"/>
</dbReference>
<evidence type="ECO:0000256" key="1">
    <source>
        <dbReference type="SAM" id="Coils"/>
    </source>
</evidence>
<dbReference type="SUPFAM" id="SSF52540">
    <property type="entry name" value="P-loop containing nucleoside triphosphate hydrolases"/>
    <property type="match status" value="1"/>
</dbReference>
<keyword evidence="1" id="KW-0175">Coiled coil</keyword>
<dbReference type="PANTHER" id="PTHR32114:SF2">
    <property type="entry name" value="ABC TRANSPORTER ABCH.3"/>
    <property type="match status" value="1"/>
</dbReference>
<name>A0ABW0RZQ7_9BURK</name>
<dbReference type="InterPro" id="IPR027417">
    <property type="entry name" value="P-loop_NTPase"/>
</dbReference>
<accession>A0ABW0RZQ7</accession>
<dbReference type="Gene3D" id="3.40.50.300">
    <property type="entry name" value="P-loop containing nucleotide triphosphate hydrolases"/>
    <property type="match status" value="2"/>
</dbReference>
<protein>
    <recommendedName>
        <fullName evidence="4">Rad50/SbcC-type AAA domain-containing protein</fullName>
    </recommendedName>
</protein>
<proteinExistence type="predicted"/>
<comment type="caution">
    <text evidence="2">The sequence shown here is derived from an EMBL/GenBank/DDBJ whole genome shotgun (WGS) entry which is preliminary data.</text>
</comment>
<keyword evidence="3" id="KW-1185">Reference proteome</keyword>
<evidence type="ECO:0008006" key="4">
    <source>
        <dbReference type="Google" id="ProtNLM"/>
    </source>
</evidence>
<organism evidence="2 3">
    <name type="scientific">Massilia aerilata</name>
    <dbReference type="NCBI Taxonomy" id="453817"/>
    <lineage>
        <taxon>Bacteria</taxon>
        <taxon>Pseudomonadati</taxon>
        <taxon>Pseudomonadota</taxon>
        <taxon>Betaproteobacteria</taxon>
        <taxon>Burkholderiales</taxon>
        <taxon>Oxalobacteraceae</taxon>
        <taxon>Telluria group</taxon>
        <taxon>Massilia</taxon>
    </lineage>
</organism>